<name>A0ACC6UYI7_9CREN</name>
<evidence type="ECO:0000313" key="2">
    <source>
        <dbReference type="Proteomes" id="UP000033636"/>
    </source>
</evidence>
<protein>
    <submittedName>
        <fullName evidence="1">2,5-diamino-6-(Ribosylamino)-4(3H)-pyrimidinone 5'-phosphate reductase</fullName>
        <ecNumber evidence="1">1.1.1.302</ecNumber>
    </submittedName>
</protein>
<keyword evidence="1" id="KW-0560">Oxidoreductase</keyword>
<gene>
    <name evidence="1" type="ORF">TU35_000660</name>
</gene>
<proteinExistence type="predicted"/>
<dbReference type="EMBL" id="JZWT02000002">
    <property type="protein sequence ID" value="MFB6489753.1"/>
    <property type="molecule type" value="Genomic_DNA"/>
</dbReference>
<dbReference type="EC" id="1.1.1.302" evidence="1"/>
<sequence>MRPYVYLVSAITIDGRIASRTGFSKLSCPYDLKRLHELRARVDGVLVGARTVLVDNPQLTVRYVQGRNPARVVVDGSLSIPLDARVLSGEAPTIVLTTSGAPKEKVRALEGMGVKVLVFDGPHVPLRDALERLYDMGIRALLVEGGGRVNWQMLDQCLVDELIITVTPYLFGAGTSLAEGPGYADVEEAPFRLELLSAERCQCGQEVVLRYRVICKK</sequence>
<comment type="caution">
    <text evidence="1">The sequence shown here is derived from an EMBL/GenBank/DDBJ whole genome shotgun (WGS) entry which is preliminary data.</text>
</comment>
<dbReference type="Proteomes" id="UP000033636">
    <property type="component" value="Unassembled WGS sequence"/>
</dbReference>
<organism evidence="1 2">
    <name type="scientific">Thermoproteus sp. AZ2</name>
    <dbReference type="NCBI Taxonomy" id="1609232"/>
    <lineage>
        <taxon>Archaea</taxon>
        <taxon>Thermoproteota</taxon>
        <taxon>Thermoprotei</taxon>
        <taxon>Thermoproteales</taxon>
        <taxon>Thermoproteaceae</taxon>
        <taxon>Thermoproteus</taxon>
    </lineage>
</organism>
<evidence type="ECO:0000313" key="1">
    <source>
        <dbReference type="EMBL" id="MFB6489753.1"/>
    </source>
</evidence>
<accession>A0ACC6UYI7</accession>
<reference evidence="1" key="1">
    <citation type="submission" date="2024-07" db="EMBL/GenBank/DDBJ databases">
        <title>Metagenome and Metagenome-Assembled Genomes of Archaea from a hot spring from the geothermal field of Los Azufres, Mexico.</title>
        <authorList>
            <person name="Marin-Paredes R."/>
            <person name="Martinez-Romero E."/>
            <person name="Servin-Garciduenas L.E."/>
        </authorList>
    </citation>
    <scope>NUCLEOTIDE SEQUENCE</scope>
</reference>